<dbReference type="InterPro" id="IPR050072">
    <property type="entry name" value="Peptidase_M20A"/>
</dbReference>
<sequence length="426" mass="43876">MNSTSHAGPASGHPVPVLPPLDSDVATLTAALLDIPSVSDHETPLADAVEAALRQLPRLEIHRIGDSVVARTDFGLPARVVLAGHLDTVPLPTTPGARGTVPSSWESPAGAEALTPGYETSGAEPASPFSPASPASPADADVLYGRGATDMKSGVAVQLALAGWIGHDAGPLPAHDVTWVFYDHEEVGSEHSGLARVAREAPELVQADFAVLLEPTDGVVEGGCNGTNRYVVTVPGVAAHSGRAWKGENAIHAAGPLLAVLAAYRPATITVEGLDYREGLNVVRIHGGTAGNVIPDACTVEVNYRFAPDKDLEQAHAHVYAVLAEAGIGRDRVEIVDESPSARPGLDRPAAAAFVAAVGGTPMPKYGWTDVARFSELGVPAVNFGPGDALLAHTDDEHVTAGAIRDCLAALRRWLVPAAGPASASS</sequence>
<dbReference type="SUPFAM" id="SSF53187">
    <property type="entry name" value="Zn-dependent exopeptidases"/>
    <property type="match status" value="1"/>
</dbReference>
<dbReference type="SUPFAM" id="SSF55031">
    <property type="entry name" value="Bacterial exopeptidase dimerisation domain"/>
    <property type="match status" value="1"/>
</dbReference>
<dbReference type="InterPro" id="IPR036264">
    <property type="entry name" value="Bact_exopeptidase_dim_dom"/>
</dbReference>
<dbReference type="Pfam" id="PF07687">
    <property type="entry name" value="M20_dimer"/>
    <property type="match status" value="1"/>
</dbReference>
<dbReference type="PANTHER" id="PTHR43808:SF31">
    <property type="entry name" value="N-ACETYL-L-CITRULLINE DEACETYLASE"/>
    <property type="match status" value="1"/>
</dbReference>
<reference evidence="1 2" key="1">
    <citation type="submission" date="2024-09" db="EMBL/GenBank/DDBJ databases">
        <authorList>
            <person name="Sun Q."/>
            <person name="Mori K."/>
        </authorList>
    </citation>
    <scope>NUCLEOTIDE SEQUENCE [LARGE SCALE GENOMIC DNA]</scope>
    <source>
        <strain evidence="1 2">CCM 7609</strain>
    </source>
</reference>
<dbReference type="InterPro" id="IPR011650">
    <property type="entry name" value="Peptidase_M20_dimer"/>
</dbReference>
<dbReference type="Gene3D" id="3.40.630.10">
    <property type="entry name" value="Zn peptidases"/>
    <property type="match status" value="1"/>
</dbReference>
<dbReference type="InterPro" id="IPR010174">
    <property type="entry name" value="Succinyl-DAP_deSuclase_DapE"/>
</dbReference>
<protein>
    <submittedName>
        <fullName evidence="1">Succinyl-diaminopimelate desuccinylase</fullName>
        <ecNumber evidence="1">3.5.1.18</ecNumber>
    </submittedName>
</protein>
<accession>A0ABV5FWQ9</accession>
<dbReference type="InterPro" id="IPR002933">
    <property type="entry name" value="Peptidase_M20"/>
</dbReference>
<dbReference type="EC" id="3.5.1.18" evidence="1"/>
<organism evidence="1 2">
    <name type="scientific">Citricoccus parietis</name>
    <dbReference type="NCBI Taxonomy" id="592307"/>
    <lineage>
        <taxon>Bacteria</taxon>
        <taxon>Bacillati</taxon>
        <taxon>Actinomycetota</taxon>
        <taxon>Actinomycetes</taxon>
        <taxon>Micrococcales</taxon>
        <taxon>Micrococcaceae</taxon>
        <taxon>Citricoccus</taxon>
    </lineage>
</organism>
<evidence type="ECO:0000313" key="2">
    <source>
        <dbReference type="Proteomes" id="UP001589575"/>
    </source>
</evidence>
<gene>
    <name evidence="1" type="primary">dapE</name>
    <name evidence="1" type="ORF">ACFFX0_07865</name>
</gene>
<dbReference type="NCBIfam" id="TIGR01900">
    <property type="entry name" value="dapE-gram_pos"/>
    <property type="match status" value="1"/>
</dbReference>
<dbReference type="Proteomes" id="UP001589575">
    <property type="component" value="Unassembled WGS sequence"/>
</dbReference>
<dbReference type="GO" id="GO:0009014">
    <property type="term" value="F:succinyl-diaminopimelate desuccinylase activity"/>
    <property type="evidence" value="ECO:0007669"/>
    <property type="project" value="UniProtKB-EC"/>
</dbReference>
<dbReference type="PANTHER" id="PTHR43808">
    <property type="entry name" value="ACETYLORNITHINE DEACETYLASE"/>
    <property type="match status" value="1"/>
</dbReference>
<dbReference type="EMBL" id="JBHMFI010000001">
    <property type="protein sequence ID" value="MFB9071112.1"/>
    <property type="molecule type" value="Genomic_DNA"/>
</dbReference>
<keyword evidence="1" id="KW-0378">Hydrolase</keyword>
<evidence type="ECO:0000313" key="1">
    <source>
        <dbReference type="EMBL" id="MFB9071112.1"/>
    </source>
</evidence>
<comment type="caution">
    <text evidence="1">The sequence shown here is derived from an EMBL/GenBank/DDBJ whole genome shotgun (WGS) entry which is preliminary data.</text>
</comment>
<keyword evidence="2" id="KW-1185">Reference proteome</keyword>
<proteinExistence type="predicted"/>
<dbReference type="Gene3D" id="3.30.70.360">
    <property type="match status" value="1"/>
</dbReference>
<dbReference type="Pfam" id="PF01546">
    <property type="entry name" value="Peptidase_M20"/>
    <property type="match status" value="1"/>
</dbReference>
<name>A0ABV5FWQ9_9MICC</name>